<accession>A0A327ZE60</accession>
<dbReference type="SUPFAM" id="SSF47413">
    <property type="entry name" value="lambda repressor-like DNA-binding domains"/>
    <property type="match status" value="1"/>
</dbReference>
<evidence type="ECO:0000313" key="3">
    <source>
        <dbReference type="EMBL" id="RAK38442.1"/>
    </source>
</evidence>
<evidence type="ECO:0000313" key="4">
    <source>
        <dbReference type="Proteomes" id="UP000249341"/>
    </source>
</evidence>
<name>A0A327ZE60_9ACTN</name>
<protein>
    <submittedName>
        <fullName evidence="3">Helix-turn-helix protein</fullName>
    </submittedName>
</protein>
<dbReference type="GO" id="GO:0003677">
    <property type="term" value="F:DNA binding"/>
    <property type="evidence" value="ECO:0007669"/>
    <property type="project" value="InterPro"/>
</dbReference>
<dbReference type="InterPro" id="IPR043917">
    <property type="entry name" value="DUF5753"/>
</dbReference>
<dbReference type="InterPro" id="IPR001387">
    <property type="entry name" value="Cro/C1-type_HTH"/>
</dbReference>
<comment type="caution">
    <text evidence="3">The sequence shown here is derived from an EMBL/GenBank/DDBJ whole genome shotgun (WGS) entry which is preliminary data.</text>
</comment>
<gene>
    <name evidence="3" type="ORF">B0I29_105390</name>
</gene>
<dbReference type="RefSeq" id="WP_146616791.1">
    <property type="nucleotide sequence ID" value="NZ_JACHWI010000002.1"/>
</dbReference>
<dbReference type="Pfam" id="PF13560">
    <property type="entry name" value="HTH_31"/>
    <property type="match status" value="1"/>
</dbReference>
<dbReference type="Pfam" id="PF19054">
    <property type="entry name" value="DUF5753"/>
    <property type="match status" value="1"/>
</dbReference>
<evidence type="ECO:0000256" key="1">
    <source>
        <dbReference type="SAM" id="MobiDB-lite"/>
    </source>
</evidence>
<evidence type="ECO:0000259" key="2">
    <source>
        <dbReference type="PROSITE" id="PS50943"/>
    </source>
</evidence>
<keyword evidence="4" id="KW-1185">Reference proteome</keyword>
<sequence length="292" mass="32454">MTDEDPESGSPGNHPVGRVLRDRREAMRLSGSELAERTGLTQAKVSRIETGRTAVTPEDVRTLAEALRMSASEIEDLVTRDGVRRTDADRMTQWRPGESGLARRQADIAKVELACREIWVFQPALVPGLLQTSGYAEAVMRPRKPDGASETAEADLADAVAGRLRRQRILKIPDKSFRFIMTESTLSNRLGSPEDMVAQVRRIRDIAKRPNVSIGIIPADAALALPPLNGFELLDDKWVMMDLFNTALSSQVVSDVQFYRDVFEEFADVAFTGIGPILDRYARLYLDRSAQP</sequence>
<reference evidence="3 4" key="1">
    <citation type="submission" date="2018-06" db="EMBL/GenBank/DDBJ databases">
        <title>Genomic Encyclopedia of Type Strains, Phase III (KMG-III): the genomes of soil and plant-associated and newly described type strains.</title>
        <authorList>
            <person name="Whitman W."/>
        </authorList>
    </citation>
    <scope>NUCLEOTIDE SEQUENCE [LARGE SCALE GENOMIC DNA]</scope>
    <source>
        <strain evidence="3 4">CGMCC 4.7090</strain>
    </source>
</reference>
<dbReference type="OrthoDB" id="4966777at2"/>
<dbReference type="Gene3D" id="1.10.260.40">
    <property type="entry name" value="lambda repressor-like DNA-binding domains"/>
    <property type="match status" value="1"/>
</dbReference>
<organism evidence="3 4">
    <name type="scientific">Actinoplanes lutulentus</name>
    <dbReference type="NCBI Taxonomy" id="1287878"/>
    <lineage>
        <taxon>Bacteria</taxon>
        <taxon>Bacillati</taxon>
        <taxon>Actinomycetota</taxon>
        <taxon>Actinomycetes</taxon>
        <taxon>Micromonosporales</taxon>
        <taxon>Micromonosporaceae</taxon>
        <taxon>Actinoplanes</taxon>
    </lineage>
</organism>
<dbReference type="CDD" id="cd00093">
    <property type="entry name" value="HTH_XRE"/>
    <property type="match status" value="1"/>
</dbReference>
<dbReference type="SMART" id="SM00530">
    <property type="entry name" value="HTH_XRE"/>
    <property type="match status" value="1"/>
</dbReference>
<proteinExistence type="predicted"/>
<dbReference type="Proteomes" id="UP000249341">
    <property type="component" value="Unassembled WGS sequence"/>
</dbReference>
<feature type="region of interest" description="Disordered" evidence="1">
    <location>
        <begin position="1"/>
        <end position="21"/>
    </location>
</feature>
<dbReference type="EMBL" id="QLMJ01000005">
    <property type="protein sequence ID" value="RAK38442.1"/>
    <property type="molecule type" value="Genomic_DNA"/>
</dbReference>
<feature type="domain" description="HTH cro/C1-type" evidence="2">
    <location>
        <begin position="20"/>
        <end position="74"/>
    </location>
</feature>
<dbReference type="InterPro" id="IPR010982">
    <property type="entry name" value="Lambda_DNA-bd_dom_sf"/>
</dbReference>
<dbReference type="PROSITE" id="PS50943">
    <property type="entry name" value="HTH_CROC1"/>
    <property type="match status" value="1"/>
</dbReference>
<dbReference type="AlphaFoldDB" id="A0A327ZE60"/>